<evidence type="ECO:0000313" key="3">
    <source>
        <dbReference type="Proteomes" id="UP001304895"/>
    </source>
</evidence>
<proteinExistence type="predicted"/>
<dbReference type="EMBL" id="MU853401">
    <property type="protein sequence ID" value="KAK4138878.1"/>
    <property type="molecule type" value="Genomic_DNA"/>
</dbReference>
<reference evidence="2" key="2">
    <citation type="submission" date="2023-05" db="EMBL/GenBank/DDBJ databases">
        <authorList>
            <consortium name="Lawrence Berkeley National Laboratory"/>
            <person name="Steindorff A."/>
            <person name="Hensen N."/>
            <person name="Bonometti L."/>
            <person name="Westerberg I."/>
            <person name="Brannstrom I.O."/>
            <person name="Guillou S."/>
            <person name="Cros-Aarteil S."/>
            <person name="Calhoun S."/>
            <person name="Haridas S."/>
            <person name="Kuo A."/>
            <person name="Mondo S."/>
            <person name="Pangilinan J."/>
            <person name="Riley R."/>
            <person name="Labutti K."/>
            <person name="Andreopoulos B."/>
            <person name="Lipzen A."/>
            <person name="Chen C."/>
            <person name="Yanf M."/>
            <person name="Daum C."/>
            <person name="Ng V."/>
            <person name="Clum A."/>
            <person name="Ohm R."/>
            <person name="Martin F."/>
            <person name="Silar P."/>
            <person name="Natvig D."/>
            <person name="Lalanne C."/>
            <person name="Gautier V."/>
            <person name="Ament-Velasquez S.L."/>
            <person name="Kruys A."/>
            <person name="Hutchinson M.I."/>
            <person name="Powell A.J."/>
            <person name="Barry K."/>
            <person name="Miller A.N."/>
            <person name="Grigoriev I.V."/>
            <person name="Debuchy R."/>
            <person name="Gladieux P."/>
            <person name="Thoren M.H."/>
            <person name="Johannesson H."/>
        </authorList>
    </citation>
    <scope>NUCLEOTIDE SEQUENCE</scope>
    <source>
        <strain evidence="2">CBS 123565</strain>
    </source>
</reference>
<keyword evidence="3" id="KW-1185">Reference proteome</keyword>
<comment type="caution">
    <text evidence="2">The sequence shown here is derived from an EMBL/GenBank/DDBJ whole genome shotgun (WGS) entry which is preliminary data.</text>
</comment>
<dbReference type="AlphaFoldDB" id="A0AAN6ZI94"/>
<evidence type="ECO:0008006" key="4">
    <source>
        <dbReference type="Google" id="ProtNLM"/>
    </source>
</evidence>
<organism evidence="2 3">
    <name type="scientific">Trichocladium antarcticum</name>
    <dbReference type="NCBI Taxonomy" id="1450529"/>
    <lineage>
        <taxon>Eukaryota</taxon>
        <taxon>Fungi</taxon>
        <taxon>Dikarya</taxon>
        <taxon>Ascomycota</taxon>
        <taxon>Pezizomycotina</taxon>
        <taxon>Sordariomycetes</taxon>
        <taxon>Sordariomycetidae</taxon>
        <taxon>Sordariales</taxon>
        <taxon>Chaetomiaceae</taxon>
        <taxon>Trichocladium</taxon>
    </lineage>
</organism>
<gene>
    <name evidence="2" type="ORF">BT67DRAFT_25613</name>
</gene>
<sequence>MTRSHKFNGKDHAGLAEGTVLPQDQLPKFFGKHGFPDVDPKKTKKNGGGRANWGNVGDEAEDEDFNFTNARRRSNSSSFSSNPEHFKTKFEVNEPEPVFEESMGPEEQEARTEPSSSGASVDEKPHKDM</sequence>
<dbReference type="Proteomes" id="UP001304895">
    <property type="component" value="Unassembled WGS sequence"/>
</dbReference>
<accession>A0AAN6ZI94</accession>
<reference evidence="2" key="1">
    <citation type="journal article" date="2023" name="Mol. Phylogenet. Evol.">
        <title>Genome-scale phylogeny and comparative genomics of the fungal order Sordariales.</title>
        <authorList>
            <person name="Hensen N."/>
            <person name="Bonometti L."/>
            <person name="Westerberg I."/>
            <person name="Brannstrom I.O."/>
            <person name="Guillou S."/>
            <person name="Cros-Aarteil S."/>
            <person name="Calhoun S."/>
            <person name="Haridas S."/>
            <person name="Kuo A."/>
            <person name="Mondo S."/>
            <person name="Pangilinan J."/>
            <person name="Riley R."/>
            <person name="LaButti K."/>
            <person name="Andreopoulos B."/>
            <person name="Lipzen A."/>
            <person name="Chen C."/>
            <person name="Yan M."/>
            <person name="Daum C."/>
            <person name="Ng V."/>
            <person name="Clum A."/>
            <person name="Steindorff A."/>
            <person name="Ohm R.A."/>
            <person name="Martin F."/>
            <person name="Silar P."/>
            <person name="Natvig D.O."/>
            <person name="Lalanne C."/>
            <person name="Gautier V."/>
            <person name="Ament-Velasquez S.L."/>
            <person name="Kruys A."/>
            <person name="Hutchinson M.I."/>
            <person name="Powell A.J."/>
            <person name="Barry K."/>
            <person name="Miller A.N."/>
            <person name="Grigoriev I.V."/>
            <person name="Debuchy R."/>
            <person name="Gladieux P."/>
            <person name="Hiltunen Thoren M."/>
            <person name="Johannesson H."/>
        </authorList>
    </citation>
    <scope>NUCLEOTIDE SEQUENCE</scope>
    <source>
        <strain evidence="2">CBS 123565</strain>
    </source>
</reference>
<protein>
    <recommendedName>
        <fullName evidence="4">Hyaluronan/mRNA-binding protein domain-containing protein</fullName>
    </recommendedName>
</protein>
<feature type="region of interest" description="Disordered" evidence="1">
    <location>
        <begin position="1"/>
        <end position="129"/>
    </location>
</feature>
<evidence type="ECO:0000256" key="1">
    <source>
        <dbReference type="SAM" id="MobiDB-lite"/>
    </source>
</evidence>
<feature type="compositionally biased region" description="Acidic residues" evidence="1">
    <location>
        <begin position="93"/>
        <end position="107"/>
    </location>
</feature>
<name>A0AAN6ZI94_9PEZI</name>
<evidence type="ECO:0000313" key="2">
    <source>
        <dbReference type="EMBL" id="KAK4138878.1"/>
    </source>
</evidence>